<dbReference type="EMBL" id="BLXT01003933">
    <property type="protein sequence ID" value="GFO08031.1"/>
    <property type="molecule type" value="Genomic_DNA"/>
</dbReference>
<dbReference type="AlphaFoldDB" id="A0AAV4AI75"/>
<keyword evidence="3" id="KW-1185">Reference proteome</keyword>
<dbReference type="Pfam" id="PF13843">
    <property type="entry name" value="DDE_Tnp_1_7"/>
    <property type="match status" value="1"/>
</dbReference>
<accession>A0AAV4AI75</accession>
<name>A0AAV4AI75_9GAST</name>
<feature type="domain" description="PiggyBac transposable element-derived protein" evidence="1">
    <location>
        <begin position="195"/>
        <end position="310"/>
    </location>
</feature>
<dbReference type="InterPro" id="IPR029526">
    <property type="entry name" value="PGBD"/>
</dbReference>
<dbReference type="PANTHER" id="PTHR46599:SF3">
    <property type="entry name" value="PIGGYBAC TRANSPOSABLE ELEMENT-DERIVED PROTEIN 4"/>
    <property type="match status" value="1"/>
</dbReference>
<evidence type="ECO:0000259" key="1">
    <source>
        <dbReference type="Pfam" id="PF13843"/>
    </source>
</evidence>
<evidence type="ECO:0000313" key="3">
    <source>
        <dbReference type="Proteomes" id="UP000735302"/>
    </source>
</evidence>
<sequence length="310" mass="34615">MLSLLIGDLDRRLNHVHSSPMSTIVKAEELVRSSRSIGFAPICENLNVERQAAQSESSFNSNTVLPAPDVDENVNLDLSVGSESESEDKNMAVYDVDTEVEGGPDVDSVIDLDKDQQNYNSGECQKNTNGFPKLPRFAAQPGIKVALSDDPSPLEVYKLFITDELINSWKQGPTVAVDAAGSNCGNLSSCRRCGNFIVIYIHVDLDRKPTLHGYWTRHPVLHSSFAPKVMVRERLLSILAFVSINDNATFVPHGQPDHDTIQKIRSLVDHLNAQFKEMYQPQREVCIDEAMIPFKGRARFKVYMKDKPTK</sequence>
<reference evidence="2 3" key="1">
    <citation type="journal article" date="2021" name="Elife">
        <title>Chloroplast acquisition without the gene transfer in kleptoplastic sea slugs, Plakobranchus ocellatus.</title>
        <authorList>
            <person name="Maeda T."/>
            <person name="Takahashi S."/>
            <person name="Yoshida T."/>
            <person name="Shimamura S."/>
            <person name="Takaki Y."/>
            <person name="Nagai Y."/>
            <person name="Toyoda A."/>
            <person name="Suzuki Y."/>
            <person name="Arimoto A."/>
            <person name="Ishii H."/>
            <person name="Satoh N."/>
            <person name="Nishiyama T."/>
            <person name="Hasebe M."/>
            <person name="Maruyama T."/>
            <person name="Minagawa J."/>
            <person name="Obokata J."/>
            <person name="Shigenobu S."/>
        </authorList>
    </citation>
    <scope>NUCLEOTIDE SEQUENCE [LARGE SCALE GENOMIC DNA]</scope>
</reference>
<dbReference type="PANTHER" id="PTHR46599">
    <property type="entry name" value="PIGGYBAC TRANSPOSABLE ELEMENT-DERIVED PROTEIN 4"/>
    <property type="match status" value="1"/>
</dbReference>
<protein>
    <submittedName>
        <fullName evidence="2">PiggyBac transposable element-derived protein 4</fullName>
    </submittedName>
</protein>
<evidence type="ECO:0000313" key="2">
    <source>
        <dbReference type="EMBL" id="GFO08031.1"/>
    </source>
</evidence>
<proteinExistence type="predicted"/>
<gene>
    <name evidence="2" type="ORF">PoB_003453600</name>
</gene>
<dbReference type="Proteomes" id="UP000735302">
    <property type="component" value="Unassembled WGS sequence"/>
</dbReference>
<comment type="caution">
    <text evidence="2">The sequence shown here is derived from an EMBL/GenBank/DDBJ whole genome shotgun (WGS) entry which is preliminary data.</text>
</comment>
<organism evidence="2 3">
    <name type="scientific">Plakobranchus ocellatus</name>
    <dbReference type="NCBI Taxonomy" id="259542"/>
    <lineage>
        <taxon>Eukaryota</taxon>
        <taxon>Metazoa</taxon>
        <taxon>Spiralia</taxon>
        <taxon>Lophotrochozoa</taxon>
        <taxon>Mollusca</taxon>
        <taxon>Gastropoda</taxon>
        <taxon>Heterobranchia</taxon>
        <taxon>Euthyneura</taxon>
        <taxon>Panpulmonata</taxon>
        <taxon>Sacoglossa</taxon>
        <taxon>Placobranchoidea</taxon>
        <taxon>Plakobranchidae</taxon>
        <taxon>Plakobranchus</taxon>
    </lineage>
</organism>